<reference evidence="1" key="1">
    <citation type="submission" date="2016-05" db="EMBL/GenBank/DDBJ databases">
        <authorList>
            <person name="Lavstsen T."/>
            <person name="Jespersen J.S."/>
        </authorList>
    </citation>
    <scope>NUCLEOTIDE SEQUENCE</scope>
    <source>
        <tissue evidence="1">Brain</tissue>
    </source>
</reference>
<feature type="non-terminal residue" evidence="1">
    <location>
        <position position="210"/>
    </location>
</feature>
<proteinExistence type="predicted"/>
<evidence type="ECO:0008006" key="2">
    <source>
        <dbReference type="Google" id="ProtNLM"/>
    </source>
</evidence>
<dbReference type="PANTHER" id="PTHR46670">
    <property type="entry name" value="ENDO/EXONUCLEASE/PHOSPHATASE DOMAIN-CONTAINING PROTEIN"/>
    <property type="match status" value="1"/>
</dbReference>
<sequence length="210" mass="24155">FEVLPAFDKLLILGDFNIHVCCPDKPMVNEFLRIVDPCNLVQHVFGPTQEQGHVLDLVLTSGLSVSDIEICDAAFSDHMPVLFSIALSDNNLKSPAPFRQVRIVNPLTAPCFCGEFDLISNYLESFSDNINELSSQFHDCCSTIIDSVAPLQLRKHRAKREPWINESTRNARRKCRMVESKWKKDRLMILFQMLRNALHYYQAVVMEERR</sequence>
<dbReference type="SUPFAM" id="SSF56219">
    <property type="entry name" value="DNase I-like"/>
    <property type="match status" value="1"/>
</dbReference>
<feature type="non-terminal residue" evidence="1">
    <location>
        <position position="1"/>
    </location>
</feature>
<dbReference type="PANTHER" id="PTHR46670:SF3">
    <property type="entry name" value="ENDONUCLEASE_EXONUCLEASE_PHOSPHATASE DOMAIN-CONTAINING PROTEIN"/>
    <property type="match status" value="1"/>
</dbReference>
<reference evidence="1" key="2">
    <citation type="submission" date="2016-06" db="EMBL/GenBank/DDBJ databases">
        <title>The genome of a short-lived fish provides insights into sex chromosome evolution and the genetic control of aging.</title>
        <authorList>
            <person name="Reichwald K."/>
            <person name="Felder M."/>
            <person name="Petzold A."/>
            <person name="Koch P."/>
            <person name="Groth M."/>
            <person name="Platzer M."/>
        </authorList>
    </citation>
    <scope>NUCLEOTIDE SEQUENCE</scope>
    <source>
        <tissue evidence="1">Brain</tissue>
    </source>
</reference>
<dbReference type="AlphaFoldDB" id="A0A1A8GND2"/>
<dbReference type="Gene3D" id="3.60.10.10">
    <property type="entry name" value="Endonuclease/exonuclease/phosphatase"/>
    <property type="match status" value="1"/>
</dbReference>
<gene>
    <name evidence="1" type="primary">Nfu_g_1_023676</name>
</gene>
<organism evidence="1">
    <name type="scientific">Nothobranchius korthausae</name>
    <dbReference type="NCBI Taxonomy" id="1143690"/>
    <lineage>
        <taxon>Eukaryota</taxon>
        <taxon>Metazoa</taxon>
        <taxon>Chordata</taxon>
        <taxon>Craniata</taxon>
        <taxon>Vertebrata</taxon>
        <taxon>Euteleostomi</taxon>
        <taxon>Actinopterygii</taxon>
        <taxon>Neopterygii</taxon>
        <taxon>Teleostei</taxon>
        <taxon>Neoteleostei</taxon>
        <taxon>Acanthomorphata</taxon>
        <taxon>Ovalentaria</taxon>
        <taxon>Atherinomorphae</taxon>
        <taxon>Cyprinodontiformes</taxon>
        <taxon>Nothobranchiidae</taxon>
        <taxon>Nothobranchius</taxon>
    </lineage>
</organism>
<dbReference type="InterPro" id="IPR036691">
    <property type="entry name" value="Endo/exonu/phosph_ase_sf"/>
</dbReference>
<accession>A0A1A8GND2</accession>
<dbReference type="EMBL" id="HAEC01004441">
    <property type="protein sequence ID" value="SBQ72518.1"/>
    <property type="molecule type" value="Transcribed_RNA"/>
</dbReference>
<evidence type="ECO:0000313" key="1">
    <source>
        <dbReference type="EMBL" id="SBQ72518.1"/>
    </source>
</evidence>
<name>A0A1A8GND2_9TELE</name>
<protein>
    <recommendedName>
        <fullName evidence="2">Endonuclease/exonuclease/phosphatase domain-containing protein</fullName>
    </recommendedName>
</protein>